<dbReference type="GO" id="GO:0005085">
    <property type="term" value="F:guanyl-nucleotide exchange factor activity"/>
    <property type="evidence" value="ECO:0007669"/>
    <property type="project" value="InterPro"/>
</dbReference>
<comment type="subcellular location">
    <subcellularLocation>
        <location evidence="1">Endoplasmic reticulum membrane</location>
        <topology evidence="1">Single-pass membrane protein</topology>
    </subcellularLocation>
</comment>
<feature type="repeat" description="WD" evidence="11">
    <location>
        <begin position="191"/>
        <end position="232"/>
    </location>
</feature>
<dbReference type="GO" id="GO:0015031">
    <property type="term" value="P:protein transport"/>
    <property type="evidence" value="ECO:0007669"/>
    <property type="project" value="UniProtKB-KW"/>
</dbReference>
<keyword evidence="3 11" id="KW-0853">WD repeat</keyword>
<evidence type="ECO:0000256" key="3">
    <source>
        <dbReference type="ARBA" id="ARBA00022574"/>
    </source>
</evidence>
<evidence type="ECO:0000256" key="11">
    <source>
        <dbReference type="PROSITE-ProRule" id="PRU00221"/>
    </source>
</evidence>
<dbReference type="Pfam" id="PF00400">
    <property type="entry name" value="WD40"/>
    <property type="match status" value="3"/>
</dbReference>
<keyword evidence="4 13" id="KW-0812">Transmembrane</keyword>
<dbReference type="PANTHER" id="PTHR23284">
    <property type="entry name" value="PROLACTIN REGULATORY ELEMENT BINDING PROTEIN"/>
    <property type="match status" value="1"/>
</dbReference>
<dbReference type="GO" id="GO:0006888">
    <property type="term" value="P:endoplasmic reticulum to Golgi vesicle-mediated transport"/>
    <property type="evidence" value="ECO:0007669"/>
    <property type="project" value="TreeGrafter"/>
</dbReference>
<dbReference type="PROSITE" id="PS50082">
    <property type="entry name" value="WD_REPEATS_2"/>
    <property type="match status" value="1"/>
</dbReference>
<dbReference type="InterPro" id="IPR015943">
    <property type="entry name" value="WD40/YVTN_repeat-like_dom_sf"/>
</dbReference>
<evidence type="ECO:0000256" key="5">
    <source>
        <dbReference type="ARBA" id="ARBA00022737"/>
    </source>
</evidence>
<dbReference type="Proteomes" id="UP000825729">
    <property type="component" value="Unassembled WGS sequence"/>
</dbReference>
<evidence type="ECO:0000256" key="4">
    <source>
        <dbReference type="ARBA" id="ARBA00022692"/>
    </source>
</evidence>
<keyword evidence="10 13" id="KW-0472">Membrane</keyword>
<evidence type="ECO:0000256" key="6">
    <source>
        <dbReference type="ARBA" id="ARBA00022824"/>
    </source>
</evidence>
<dbReference type="InterPro" id="IPR001680">
    <property type="entry name" value="WD40_rpt"/>
</dbReference>
<reference evidence="14 15" key="1">
    <citation type="submission" date="2021-07" db="EMBL/GenBank/DDBJ databases">
        <title>The Aristolochia fimbriata genome: insights into angiosperm evolution, floral development and chemical biosynthesis.</title>
        <authorList>
            <person name="Jiao Y."/>
        </authorList>
    </citation>
    <scope>NUCLEOTIDE SEQUENCE [LARGE SCALE GENOMIC DNA]</scope>
    <source>
        <strain evidence="14">IBCAS-2021</strain>
        <tissue evidence="14">Leaf</tissue>
    </source>
</reference>
<evidence type="ECO:0000256" key="13">
    <source>
        <dbReference type="SAM" id="Phobius"/>
    </source>
</evidence>
<keyword evidence="2" id="KW-0813">Transport</keyword>
<dbReference type="PANTHER" id="PTHR23284:SF0">
    <property type="entry name" value="PROLACTIN REGULATORY ELEMENT-BINDING PROTEIN"/>
    <property type="match status" value="1"/>
</dbReference>
<evidence type="ECO:0000313" key="14">
    <source>
        <dbReference type="EMBL" id="KAG9454441.1"/>
    </source>
</evidence>
<keyword evidence="15" id="KW-1185">Reference proteome</keyword>
<feature type="transmembrane region" description="Helical" evidence="13">
    <location>
        <begin position="365"/>
        <end position="383"/>
    </location>
</feature>
<evidence type="ECO:0000313" key="15">
    <source>
        <dbReference type="Proteomes" id="UP000825729"/>
    </source>
</evidence>
<evidence type="ECO:0000256" key="2">
    <source>
        <dbReference type="ARBA" id="ARBA00022448"/>
    </source>
</evidence>
<keyword evidence="7" id="KW-0931">ER-Golgi transport</keyword>
<evidence type="ECO:0000256" key="9">
    <source>
        <dbReference type="ARBA" id="ARBA00022989"/>
    </source>
</evidence>
<comment type="caution">
    <text evidence="14">The sequence shown here is derived from an EMBL/GenBank/DDBJ whole genome shotgun (WGS) entry which is preliminary data.</text>
</comment>
<dbReference type="SUPFAM" id="SSF50998">
    <property type="entry name" value="Quinoprotein alcohol dehydrogenase-like"/>
    <property type="match status" value="1"/>
</dbReference>
<dbReference type="AlphaFoldDB" id="A0AAV7F3M2"/>
<evidence type="ECO:0000256" key="7">
    <source>
        <dbReference type="ARBA" id="ARBA00022892"/>
    </source>
</evidence>
<keyword evidence="5" id="KW-0677">Repeat</keyword>
<keyword evidence="9 13" id="KW-1133">Transmembrane helix</keyword>
<dbReference type="SMART" id="SM00320">
    <property type="entry name" value="WD40"/>
    <property type="match status" value="5"/>
</dbReference>
<accession>A0AAV7F3M2</accession>
<dbReference type="FunFam" id="2.130.10.10:FF:000612">
    <property type="entry name" value="SEC12-like protein 2"/>
    <property type="match status" value="1"/>
</dbReference>
<evidence type="ECO:0000256" key="1">
    <source>
        <dbReference type="ARBA" id="ARBA00004389"/>
    </source>
</evidence>
<proteinExistence type="predicted"/>
<dbReference type="Gene3D" id="2.130.10.10">
    <property type="entry name" value="YVTN repeat-like/Quinoprotein amine dehydrogenase"/>
    <property type="match status" value="1"/>
</dbReference>
<dbReference type="InterPro" id="IPR045260">
    <property type="entry name" value="Sec12-like"/>
</dbReference>
<organism evidence="14 15">
    <name type="scientific">Aristolochia fimbriata</name>
    <name type="common">White veined hardy Dutchman's pipe vine</name>
    <dbReference type="NCBI Taxonomy" id="158543"/>
    <lineage>
        <taxon>Eukaryota</taxon>
        <taxon>Viridiplantae</taxon>
        <taxon>Streptophyta</taxon>
        <taxon>Embryophyta</taxon>
        <taxon>Tracheophyta</taxon>
        <taxon>Spermatophyta</taxon>
        <taxon>Magnoliopsida</taxon>
        <taxon>Magnoliidae</taxon>
        <taxon>Piperales</taxon>
        <taxon>Aristolochiaceae</taxon>
        <taxon>Aristolochia</taxon>
    </lineage>
</organism>
<keyword evidence="8" id="KW-0653">Protein transport</keyword>
<gene>
    <name evidence="14" type="ORF">H6P81_007345</name>
</gene>
<evidence type="ECO:0000256" key="12">
    <source>
        <dbReference type="SAM" id="MobiDB-lite"/>
    </source>
</evidence>
<dbReference type="InterPro" id="IPR011047">
    <property type="entry name" value="Quinoprotein_ADH-like_sf"/>
</dbReference>
<dbReference type="GO" id="GO:0003400">
    <property type="term" value="P:regulation of COPII vesicle coating"/>
    <property type="evidence" value="ECO:0007669"/>
    <property type="project" value="TreeGrafter"/>
</dbReference>
<dbReference type="EMBL" id="JAINDJ010000003">
    <property type="protein sequence ID" value="KAG9454441.1"/>
    <property type="molecule type" value="Genomic_DNA"/>
</dbReference>
<evidence type="ECO:0000256" key="10">
    <source>
        <dbReference type="ARBA" id="ARBA00023136"/>
    </source>
</evidence>
<protein>
    <recommendedName>
        <fullName evidence="16">SEC12-like protein 2</fullName>
    </recommendedName>
</protein>
<dbReference type="GO" id="GO:0005789">
    <property type="term" value="C:endoplasmic reticulum membrane"/>
    <property type="evidence" value="ECO:0007669"/>
    <property type="project" value="UniProtKB-SubCell"/>
</dbReference>
<sequence>MATRPCCKKYGLPLYCASWVPFDKIQQNSIPQQEAKEETTSGEDSNGIKQSSPLVPYLVFGGGGGEGRSGVPNALLLAQFDFSTASLSDEPVNKLKTDGELPYRMAVHPGGEGLVCSFPQNCKWFEWDMPSGADSHKLALKSSEKLLGPLENVGLQLALSFNLEGSILAAGGEDGHLRVFKWPSMDVILDQSDAHGSVKDLDFSSDSRFLVSLGNSGPCRVWDLKSSSVVASLPRGDDEMFGFCRFSRSIDNEILYITAMKGKHGRIVSWNTGSWRRAGSTQIVRDPISAFNISADGKLLAIGTIEGDVAVVDSGTKQVLTRVKKAHLGLVTAMAFSRDARALVSTSFDSSARVTITESKKQSGFSMWLIVFIILIAIISYRLHWCLP</sequence>
<evidence type="ECO:0000256" key="8">
    <source>
        <dbReference type="ARBA" id="ARBA00022927"/>
    </source>
</evidence>
<evidence type="ECO:0008006" key="16">
    <source>
        <dbReference type="Google" id="ProtNLM"/>
    </source>
</evidence>
<name>A0AAV7F3M2_ARIFI</name>
<feature type="region of interest" description="Disordered" evidence="12">
    <location>
        <begin position="29"/>
        <end position="50"/>
    </location>
</feature>
<keyword evidence="6" id="KW-0256">Endoplasmic reticulum</keyword>